<proteinExistence type="predicted"/>
<dbReference type="EMBL" id="JACXVP010000005">
    <property type="protein sequence ID" value="KAG5606489.1"/>
    <property type="molecule type" value="Genomic_DNA"/>
</dbReference>
<keyword evidence="1" id="KW-0863">Zinc-finger</keyword>
<protein>
    <recommendedName>
        <fullName evidence="2">SWIM-type domain-containing protein</fullName>
    </recommendedName>
</protein>
<dbReference type="GO" id="GO:0008270">
    <property type="term" value="F:zinc ion binding"/>
    <property type="evidence" value="ECO:0007669"/>
    <property type="project" value="UniProtKB-KW"/>
</dbReference>
<organism evidence="3 4">
    <name type="scientific">Solanum commersonii</name>
    <name type="common">Commerson's wild potato</name>
    <name type="synonym">Commerson's nightshade</name>
    <dbReference type="NCBI Taxonomy" id="4109"/>
    <lineage>
        <taxon>Eukaryota</taxon>
        <taxon>Viridiplantae</taxon>
        <taxon>Streptophyta</taxon>
        <taxon>Embryophyta</taxon>
        <taxon>Tracheophyta</taxon>
        <taxon>Spermatophyta</taxon>
        <taxon>Magnoliopsida</taxon>
        <taxon>eudicotyledons</taxon>
        <taxon>Gunneridae</taxon>
        <taxon>Pentapetalae</taxon>
        <taxon>asterids</taxon>
        <taxon>lamiids</taxon>
        <taxon>Solanales</taxon>
        <taxon>Solanaceae</taxon>
        <taxon>Solanoideae</taxon>
        <taxon>Solaneae</taxon>
        <taxon>Solanum</taxon>
    </lineage>
</organism>
<accession>A0A9J5Z0Q4</accession>
<keyword evidence="1" id="KW-0862">Zinc</keyword>
<evidence type="ECO:0000256" key="1">
    <source>
        <dbReference type="PROSITE-ProRule" id="PRU00325"/>
    </source>
</evidence>
<dbReference type="AlphaFoldDB" id="A0A9J5Z0Q4"/>
<keyword evidence="1" id="KW-0479">Metal-binding</keyword>
<feature type="domain" description="SWIM-type" evidence="2">
    <location>
        <begin position="410"/>
        <end position="442"/>
    </location>
</feature>
<keyword evidence="4" id="KW-1185">Reference proteome</keyword>
<dbReference type="Pfam" id="PF04434">
    <property type="entry name" value="SWIM"/>
    <property type="match status" value="1"/>
</dbReference>
<evidence type="ECO:0000259" key="2">
    <source>
        <dbReference type="PROSITE" id="PS50966"/>
    </source>
</evidence>
<comment type="caution">
    <text evidence="3">The sequence shown here is derived from an EMBL/GenBank/DDBJ whole genome shotgun (WGS) entry which is preliminary data.</text>
</comment>
<dbReference type="PANTHER" id="PTHR31973:SF113">
    <property type="entry name" value="PROTEIN FAR1-RELATED SEQUENCE 5-LIKE"/>
    <property type="match status" value="1"/>
</dbReference>
<evidence type="ECO:0000313" key="4">
    <source>
        <dbReference type="Proteomes" id="UP000824120"/>
    </source>
</evidence>
<evidence type="ECO:0000313" key="3">
    <source>
        <dbReference type="EMBL" id="KAG5606489.1"/>
    </source>
</evidence>
<dbReference type="InterPro" id="IPR007527">
    <property type="entry name" value="Znf_SWIM"/>
</dbReference>
<dbReference type="PANTHER" id="PTHR31973">
    <property type="entry name" value="POLYPROTEIN, PUTATIVE-RELATED"/>
    <property type="match status" value="1"/>
</dbReference>
<dbReference type="PROSITE" id="PS50966">
    <property type="entry name" value="ZF_SWIM"/>
    <property type="match status" value="1"/>
</dbReference>
<dbReference type="OrthoDB" id="1270445at2759"/>
<name>A0A9J5Z0Q4_SOLCO</name>
<dbReference type="Proteomes" id="UP000824120">
    <property type="component" value="Chromosome 5"/>
</dbReference>
<gene>
    <name evidence="3" type="ORF">H5410_027981</name>
</gene>
<sequence>MNISILLRHSGVWESEVKYERYRSDGIVVGENVSFMNLVSAIAAELNINESRKKIESRYIVEGNSFPISIRNDIGVKLYVEVKKREVGFGMYPLCVDTIDKDIGDIESFDVSTGVIVCVKGAEKDTRALNLVDSLNVFIKCLACYFEFSNLYALLCLSDNGCWRLSASVRKKSDLFNVGYFNSDHACPLRDMVLTKVQATFGFISGVTAPKLLNHKRIHTPNDVIEDIRELCGIDISYQQAWHAKECALEMIRGKPANGYRQLPKYIHIYKLETVNPNSYIRMHKSEKNQFIALRPLMRGFDFYRPVVVDDAYLSGAYKETFVSASTLDGADRNESIIKSVMMAKVVKIDNWVKMYLGDAGYEKWSRVHATINKGRMMTSNIVECINSCLVEVVQSTEFIYSIYECGRRYIVFLERKKCNCEIFQLDEIPCAHTFAVLKKKNIIDIHPYCSDYYKPAALANTYEVLMVPMPDKEGQH</sequence>
<reference evidence="3 4" key="1">
    <citation type="submission" date="2020-09" db="EMBL/GenBank/DDBJ databases">
        <title>De no assembly of potato wild relative species, Solanum commersonii.</title>
        <authorList>
            <person name="Cho K."/>
        </authorList>
    </citation>
    <scope>NUCLEOTIDE SEQUENCE [LARGE SCALE GENOMIC DNA]</scope>
    <source>
        <strain evidence="3">LZ3.2</strain>
        <tissue evidence="3">Leaf</tissue>
    </source>
</reference>